<evidence type="ECO:0000313" key="6">
    <source>
        <dbReference type="EMBL" id="CAB4309023.1"/>
    </source>
</evidence>
<dbReference type="InterPro" id="IPR003169">
    <property type="entry name" value="GYF"/>
</dbReference>
<dbReference type="Proteomes" id="UP000507222">
    <property type="component" value="Unassembled WGS sequence"/>
</dbReference>
<feature type="domain" description="Plus3" evidence="3">
    <location>
        <begin position="184"/>
        <end position="329"/>
    </location>
</feature>
<dbReference type="SUPFAM" id="SSF47592">
    <property type="entry name" value="SWIB/MDM2 domain"/>
    <property type="match status" value="1"/>
</dbReference>
<evidence type="ECO:0000256" key="1">
    <source>
        <dbReference type="SAM" id="MobiDB-lite"/>
    </source>
</evidence>
<dbReference type="Pfam" id="PF02213">
    <property type="entry name" value="GYF"/>
    <property type="match status" value="1"/>
</dbReference>
<protein>
    <recommendedName>
        <fullName evidence="9">GYF domain-containing protein</fullName>
    </recommendedName>
</protein>
<evidence type="ECO:0000259" key="4">
    <source>
        <dbReference type="PROSITE" id="PS51925"/>
    </source>
</evidence>
<evidence type="ECO:0000313" key="7">
    <source>
        <dbReference type="Proteomes" id="UP000507222"/>
    </source>
</evidence>
<evidence type="ECO:0000259" key="2">
    <source>
        <dbReference type="PROSITE" id="PS50829"/>
    </source>
</evidence>
<dbReference type="InterPro" id="IPR003121">
    <property type="entry name" value="SWIB_MDM2_domain"/>
</dbReference>
<dbReference type="OrthoDB" id="6415790at2759"/>
<dbReference type="PANTHER" id="PTHR46851">
    <property type="entry name" value="OS01G0884500 PROTEIN"/>
    <property type="match status" value="1"/>
</dbReference>
<dbReference type="EMBL" id="CAEKDK010000004">
    <property type="protein sequence ID" value="CAB4278612.1"/>
    <property type="molecule type" value="Genomic_DNA"/>
</dbReference>
<dbReference type="SMART" id="SM00444">
    <property type="entry name" value="GYF"/>
    <property type="match status" value="1"/>
</dbReference>
<dbReference type="EMBL" id="CAEKKB010000004">
    <property type="protein sequence ID" value="CAB4309023.1"/>
    <property type="molecule type" value="Genomic_DNA"/>
</dbReference>
<feature type="compositionally biased region" description="Acidic residues" evidence="1">
    <location>
        <begin position="124"/>
        <end position="140"/>
    </location>
</feature>
<reference evidence="8" key="1">
    <citation type="journal article" date="2020" name="Genome Biol.">
        <title>Gamete binning: chromosome-level and haplotype-resolved genome assembly enabled by high-throughput single-cell sequencing of gamete genomes.</title>
        <authorList>
            <person name="Campoy J.A."/>
            <person name="Sun H."/>
            <person name="Goel M."/>
            <person name="Jiao W.-B."/>
            <person name="Folz-Donahue K."/>
            <person name="Wang N."/>
            <person name="Rubio M."/>
            <person name="Liu C."/>
            <person name="Kukat C."/>
            <person name="Ruiz D."/>
            <person name="Huettel B."/>
            <person name="Schneeberger K."/>
        </authorList>
    </citation>
    <scope>NUCLEOTIDE SEQUENCE [LARGE SCALE GENOMIC DNA]</scope>
    <source>
        <strain evidence="8">cv. Rojo Pasion</strain>
    </source>
</reference>
<dbReference type="PANTHER" id="PTHR46851:SF11">
    <property type="entry name" value="GYF DOMAIN-CONTAINING PROTEIN"/>
    <property type="match status" value="1"/>
</dbReference>
<dbReference type="Proteomes" id="UP000507245">
    <property type="component" value="Unassembled WGS sequence"/>
</dbReference>
<name>A0A6J5URG8_PRUAR</name>
<feature type="compositionally biased region" description="Pro residues" evidence="1">
    <location>
        <begin position="14"/>
        <end position="24"/>
    </location>
</feature>
<dbReference type="SUPFAM" id="SSF159042">
    <property type="entry name" value="Plus3-like"/>
    <property type="match status" value="1"/>
</dbReference>
<accession>A0A6J5URG8</accession>
<dbReference type="InterPro" id="IPR045894">
    <property type="entry name" value="At5g08430-like"/>
</dbReference>
<keyword evidence="8" id="KW-1185">Reference proteome</keyword>
<dbReference type="InterPro" id="IPR036885">
    <property type="entry name" value="SWIB_MDM2_dom_sf"/>
</dbReference>
<dbReference type="Gene3D" id="3.90.70.200">
    <property type="entry name" value="Plus-3 domain"/>
    <property type="match status" value="1"/>
</dbReference>
<dbReference type="InterPro" id="IPR035445">
    <property type="entry name" value="GYF-like_dom_sf"/>
</dbReference>
<dbReference type="SUPFAM" id="SSF55277">
    <property type="entry name" value="GYF domain"/>
    <property type="match status" value="1"/>
</dbReference>
<dbReference type="Pfam" id="PF03126">
    <property type="entry name" value="Plus-3"/>
    <property type="match status" value="1"/>
</dbReference>
<sequence length="560" mass="63288">MDCSFSWTVDPTPNSDPTPNPDPNSTPFRQSKRVRSKKLVEFTGWGSRRLFEFLESIGRDTSNPISQYDVASIITDYVNQHKLQHPTKKKRIVCDDTLHSLFARKTIGRVKIYDLLHQHFAENQQDDSTDNDENDDDDENPFSNYFLGSADDNISQSQSRQRKQKKPKRIDSACPPKSKSCFAAVIPENIKLVYLRRSLVEHLLLHHSQQEQEPQNQALFEEAKVVGSLVRIKADPNDISQKNSHQLLQVTGLVHDDNVSSSSSSNRGVLLRLSGLAVPKQVQISELSDDNFSPEECEDLRQRIKDGLLKSLTVVELQEKVQMLHEDITKHYLERRQLLQTPDEQARLLREVPEVIADEIELEVAPKDAPDEVQEGNHSSPTDIQRGASEAPICDMPAPACDVPAEEALLTRTSGGVDSEAASKHDASWQEWRERLSESSVNKSNGGKNHGIVDTKGFQKLVDKLVITSQVIDLSNDEENEERYDVKEIPGDQLGSLIWHYLDPQGNIQGPFSIDSLKSWSDAEYFPPDFKIWKAGQSLNQAVLLKRILQQTYPNKVSKD</sequence>
<dbReference type="PROSITE" id="PS51925">
    <property type="entry name" value="SWIB_MDM2"/>
    <property type="match status" value="1"/>
</dbReference>
<dbReference type="PROSITE" id="PS50829">
    <property type="entry name" value="GYF"/>
    <property type="match status" value="1"/>
</dbReference>
<dbReference type="AlphaFoldDB" id="A0A6J5URG8"/>
<evidence type="ECO:0008006" key="9">
    <source>
        <dbReference type="Google" id="ProtNLM"/>
    </source>
</evidence>
<organism evidence="5 7">
    <name type="scientific">Prunus armeniaca</name>
    <name type="common">Apricot</name>
    <name type="synonym">Armeniaca vulgaris</name>
    <dbReference type="NCBI Taxonomy" id="36596"/>
    <lineage>
        <taxon>Eukaryota</taxon>
        <taxon>Viridiplantae</taxon>
        <taxon>Streptophyta</taxon>
        <taxon>Embryophyta</taxon>
        <taxon>Tracheophyta</taxon>
        <taxon>Spermatophyta</taxon>
        <taxon>Magnoliopsida</taxon>
        <taxon>eudicotyledons</taxon>
        <taxon>Gunneridae</taxon>
        <taxon>Pentapetalae</taxon>
        <taxon>rosids</taxon>
        <taxon>fabids</taxon>
        <taxon>Rosales</taxon>
        <taxon>Rosaceae</taxon>
        <taxon>Amygdaloideae</taxon>
        <taxon>Amygdaleae</taxon>
        <taxon>Prunus</taxon>
    </lineage>
</organism>
<proteinExistence type="predicted"/>
<evidence type="ECO:0000313" key="5">
    <source>
        <dbReference type="EMBL" id="CAB4278612.1"/>
    </source>
</evidence>
<evidence type="ECO:0000259" key="3">
    <source>
        <dbReference type="PROSITE" id="PS51360"/>
    </source>
</evidence>
<evidence type="ECO:0000313" key="8">
    <source>
        <dbReference type="Proteomes" id="UP000507245"/>
    </source>
</evidence>
<dbReference type="Pfam" id="PF02201">
    <property type="entry name" value="SWIB"/>
    <property type="match status" value="1"/>
</dbReference>
<dbReference type="InterPro" id="IPR004343">
    <property type="entry name" value="Plus-3_dom"/>
</dbReference>
<feature type="region of interest" description="Disordered" evidence="1">
    <location>
        <begin position="368"/>
        <end position="389"/>
    </location>
</feature>
<dbReference type="Gene3D" id="1.10.245.10">
    <property type="entry name" value="SWIB/MDM2 domain"/>
    <property type="match status" value="1"/>
</dbReference>
<dbReference type="InterPro" id="IPR036128">
    <property type="entry name" value="Plus3-like_sf"/>
</dbReference>
<gene>
    <name evidence="5" type="ORF">CURHAP_LOCUS30053</name>
    <name evidence="6" type="ORF">ORAREDHAP_LOCUS29685</name>
</gene>
<dbReference type="Gene3D" id="3.30.1490.40">
    <property type="match status" value="1"/>
</dbReference>
<dbReference type="GO" id="GO:0003677">
    <property type="term" value="F:DNA binding"/>
    <property type="evidence" value="ECO:0007669"/>
    <property type="project" value="InterPro"/>
</dbReference>
<feature type="region of interest" description="Disordered" evidence="1">
    <location>
        <begin position="1"/>
        <end position="32"/>
    </location>
</feature>
<feature type="domain" description="GYF" evidence="2">
    <location>
        <begin position="496"/>
        <end position="550"/>
    </location>
</feature>
<reference evidence="5 7" key="2">
    <citation type="submission" date="2020-05" db="EMBL/GenBank/DDBJ databases">
        <authorList>
            <person name="Campoy J."/>
            <person name="Schneeberger K."/>
            <person name="Spophaly S."/>
        </authorList>
    </citation>
    <scope>NUCLEOTIDE SEQUENCE [LARGE SCALE GENOMIC DNA]</scope>
    <source>
        <strain evidence="5">PruArmRojPasFocal</strain>
    </source>
</reference>
<dbReference type="SMART" id="SM00719">
    <property type="entry name" value="Plus3"/>
    <property type="match status" value="1"/>
</dbReference>
<feature type="region of interest" description="Disordered" evidence="1">
    <location>
        <begin position="123"/>
        <end position="177"/>
    </location>
</feature>
<dbReference type="PROSITE" id="PS51360">
    <property type="entry name" value="PLUS3"/>
    <property type="match status" value="1"/>
</dbReference>
<feature type="domain" description="DM2" evidence="4">
    <location>
        <begin position="39"/>
        <end position="122"/>
    </location>
</feature>
<dbReference type="CDD" id="cd10567">
    <property type="entry name" value="SWIB-MDM2_like"/>
    <property type="match status" value="1"/>
</dbReference>